<gene>
    <name evidence="8" type="ORF">B7R21_04245</name>
</gene>
<comment type="subcellular location">
    <subcellularLocation>
        <location evidence="1">Cell membrane</location>
        <topology evidence="1">Multi-pass membrane protein</topology>
    </subcellularLocation>
</comment>
<keyword evidence="5 7" id="KW-0472">Membrane</keyword>
<dbReference type="Proteomes" id="UP000256709">
    <property type="component" value="Unassembled WGS sequence"/>
</dbReference>
<evidence type="ECO:0000256" key="6">
    <source>
        <dbReference type="SAM" id="MobiDB-lite"/>
    </source>
</evidence>
<feature type="transmembrane region" description="Helical" evidence="7">
    <location>
        <begin position="85"/>
        <end position="105"/>
    </location>
</feature>
<name>A0A3E0VYR9_9MICO</name>
<feature type="region of interest" description="Disordered" evidence="6">
    <location>
        <begin position="412"/>
        <end position="432"/>
    </location>
</feature>
<dbReference type="GO" id="GO:0005886">
    <property type="term" value="C:plasma membrane"/>
    <property type="evidence" value="ECO:0007669"/>
    <property type="project" value="UniProtKB-SubCell"/>
</dbReference>
<keyword evidence="4 7" id="KW-1133">Transmembrane helix</keyword>
<feature type="transmembrane region" description="Helical" evidence="7">
    <location>
        <begin position="111"/>
        <end position="130"/>
    </location>
</feature>
<evidence type="ECO:0000256" key="3">
    <source>
        <dbReference type="ARBA" id="ARBA00022692"/>
    </source>
</evidence>
<evidence type="ECO:0000256" key="2">
    <source>
        <dbReference type="ARBA" id="ARBA00022475"/>
    </source>
</evidence>
<proteinExistence type="predicted"/>
<dbReference type="PANTHER" id="PTHR30250:SF11">
    <property type="entry name" value="O-ANTIGEN TRANSPORTER-RELATED"/>
    <property type="match status" value="1"/>
</dbReference>
<feature type="transmembrane region" description="Helical" evidence="7">
    <location>
        <begin position="245"/>
        <end position="271"/>
    </location>
</feature>
<evidence type="ECO:0000256" key="7">
    <source>
        <dbReference type="SAM" id="Phobius"/>
    </source>
</evidence>
<evidence type="ECO:0000313" key="9">
    <source>
        <dbReference type="Proteomes" id="UP000256709"/>
    </source>
</evidence>
<evidence type="ECO:0008006" key="10">
    <source>
        <dbReference type="Google" id="ProtNLM"/>
    </source>
</evidence>
<dbReference type="InterPro" id="IPR050833">
    <property type="entry name" value="Poly_Biosynth_Transport"/>
</dbReference>
<feature type="transmembrane region" description="Helical" evidence="7">
    <location>
        <begin position="12"/>
        <end position="34"/>
    </location>
</feature>
<feature type="transmembrane region" description="Helical" evidence="7">
    <location>
        <begin position="215"/>
        <end position="239"/>
    </location>
</feature>
<comment type="caution">
    <text evidence="8">The sequence shown here is derived from an EMBL/GenBank/DDBJ whole genome shotgun (WGS) entry which is preliminary data.</text>
</comment>
<dbReference type="EMBL" id="NBXA01000007">
    <property type="protein sequence ID" value="RFA15244.1"/>
    <property type="molecule type" value="Genomic_DNA"/>
</dbReference>
<feature type="transmembrane region" description="Helical" evidence="7">
    <location>
        <begin position="330"/>
        <end position="348"/>
    </location>
</feature>
<dbReference type="AlphaFoldDB" id="A0A3E0VYR9"/>
<keyword evidence="2" id="KW-1003">Cell membrane</keyword>
<protein>
    <recommendedName>
        <fullName evidence="10">Polysaccharide biosynthesis protein C-terminal domain-containing protein</fullName>
    </recommendedName>
</protein>
<accession>A0A3E0VYR9</accession>
<evidence type="ECO:0000256" key="1">
    <source>
        <dbReference type="ARBA" id="ARBA00004651"/>
    </source>
</evidence>
<dbReference type="OrthoDB" id="5241534at2"/>
<evidence type="ECO:0000256" key="5">
    <source>
        <dbReference type="ARBA" id="ARBA00023136"/>
    </source>
</evidence>
<feature type="transmembrane region" description="Helical" evidence="7">
    <location>
        <begin position="292"/>
        <end position="318"/>
    </location>
</feature>
<feature type="transmembrane region" description="Helical" evidence="7">
    <location>
        <begin position="46"/>
        <end position="64"/>
    </location>
</feature>
<evidence type="ECO:0000313" key="8">
    <source>
        <dbReference type="EMBL" id="RFA15244.1"/>
    </source>
</evidence>
<feature type="transmembrane region" description="Helical" evidence="7">
    <location>
        <begin position="360"/>
        <end position="380"/>
    </location>
</feature>
<evidence type="ECO:0000256" key="4">
    <source>
        <dbReference type="ARBA" id="ARBA00022989"/>
    </source>
</evidence>
<organism evidence="8 9">
    <name type="scientific">Subtercola boreus</name>
    <dbReference type="NCBI Taxonomy" id="120213"/>
    <lineage>
        <taxon>Bacteria</taxon>
        <taxon>Bacillati</taxon>
        <taxon>Actinomycetota</taxon>
        <taxon>Actinomycetes</taxon>
        <taxon>Micrococcales</taxon>
        <taxon>Microbacteriaceae</taxon>
        <taxon>Subtercola</taxon>
    </lineage>
</organism>
<reference evidence="8 9" key="1">
    <citation type="submission" date="2017-04" db="EMBL/GenBank/DDBJ databases">
        <title>Comparative genome analysis of Subtercola boreus.</title>
        <authorList>
            <person name="Cho Y.-J."/>
            <person name="Cho A."/>
            <person name="Kim O.-S."/>
            <person name="Lee J.-I."/>
        </authorList>
    </citation>
    <scope>NUCLEOTIDE SEQUENCE [LARGE SCALE GENOMIC DNA]</scope>
    <source>
        <strain evidence="8 9">P27444</strain>
    </source>
</reference>
<feature type="transmembrane region" description="Helical" evidence="7">
    <location>
        <begin position="150"/>
        <end position="169"/>
    </location>
</feature>
<sequence length="432" mass="44807">MPPAPSRAALTRTAIVGLAAVMSGIGSYVLLVLLRDASDAEYANFAVFWSMTVTIGLGFFYPVEQETSRSIAGATHGTRGGMVRLVFLVGGGVAVFTSLAALALFSPAGLAYIGSPWLVLALVASFLAYAVQFPARGLLSGSHLTTRYSAIIAVEGVLRVGLPVLIVWLGMAGAVSFAFVVPIATLVSVLPAFVRRRHSWKGLDRLPVGQFLGRLARLIGAALSIQLILNSGPLIAKLVGGTDAIALTGEILVCLSIARIPVFAYQVLQILYLPRVASAWRNGDTRQASRTVLVAVGAAVAAAVVLVLGMLLLGPFILNLFFAGKVLSSFGIILVSGGVGIFLIALVVSDGSLALGRHTLVIRSWVIGAVAAVVPVLLLSDPLLRVTSPLIVGSFVAAVQLGIGLARTVRPSRTDGPPAVPAAADDPVERVV</sequence>
<feature type="transmembrane region" description="Helical" evidence="7">
    <location>
        <begin position="175"/>
        <end position="194"/>
    </location>
</feature>
<dbReference type="PANTHER" id="PTHR30250">
    <property type="entry name" value="PST FAMILY PREDICTED COLANIC ACID TRANSPORTER"/>
    <property type="match status" value="1"/>
</dbReference>
<feature type="transmembrane region" description="Helical" evidence="7">
    <location>
        <begin position="386"/>
        <end position="406"/>
    </location>
</feature>
<keyword evidence="3 7" id="KW-0812">Transmembrane</keyword>
<dbReference type="RefSeq" id="WP_116282006.1">
    <property type="nucleotide sequence ID" value="NZ_NBXA01000007.1"/>
</dbReference>